<dbReference type="EMBL" id="CACRXK020001975">
    <property type="protein sequence ID" value="CAB3992084.1"/>
    <property type="molecule type" value="Genomic_DNA"/>
</dbReference>
<protein>
    <submittedName>
        <fullName evidence="1">Uncharacterized protein</fullName>
    </submittedName>
</protein>
<keyword evidence="2" id="KW-1185">Reference proteome</keyword>
<gene>
    <name evidence="1" type="ORF">PACLA_8A041060</name>
</gene>
<evidence type="ECO:0000313" key="1">
    <source>
        <dbReference type="EMBL" id="CAB3992084.1"/>
    </source>
</evidence>
<name>A0A7D9DSB3_PARCT</name>
<comment type="caution">
    <text evidence="1">The sequence shown here is derived from an EMBL/GenBank/DDBJ whole genome shotgun (WGS) entry which is preliminary data.</text>
</comment>
<accession>A0A7D9DSB3</accession>
<organism evidence="1 2">
    <name type="scientific">Paramuricea clavata</name>
    <name type="common">Red gorgonian</name>
    <name type="synonym">Violescent sea-whip</name>
    <dbReference type="NCBI Taxonomy" id="317549"/>
    <lineage>
        <taxon>Eukaryota</taxon>
        <taxon>Metazoa</taxon>
        <taxon>Cnidaria</taxon>
        <taxon>Anthozoa</taxon>
        <taxon>Octocorallia</taxon>
        <taxon>Malacalcyonacea</taxon>
        <taxon>Plexauridae</taxon>
        <taxon>Paramuricea</taxon>
    </lineage>
</organism>
<dbReference type="Proteomes" id="UP001152795">
    <property type="component" value="Unassembled WGS sequence"/>
</dbReference>
<sequence>MEGLNRVFGQDVLKRVKTCKFHFKQCRNRQTYMFHEETRRQFKSLSEALLEAQSLTSYEKVKENFISEESEWTSLKSWLEWWNKRQAFIFLAFQYTKDGYKMNLAEVVHASWVK</sequence>
<proteinExistence type="predicted"/>
<reference evidence="1" key="1">
    <citation type="submission" date="2020-04" db="EMBL/GenBank/DDBJ databases">
        <authorList>
            <person name="Alioto T."/>
            <person name="Alioto T."/>
            <person name="Gomez Garrido J."/>
        </authorList>
    </citation>
    <scope>NUCLEOTIDE SEQUENCE</scope>
    <source>
        <strain evidence="1">A484AB</strain>
    </source>
</reference>
<evidence type="ECO:0000313" key="2">
    <source>
        <dbReference type="Proteomes" id="UP001152795"/>
    </source>
</evidence>
<dbReference type="AlphaFoldDB" id="A0A7D9DSB3"/>